<evidence type="ECO:0000313" key="3">
    <source>
        <dbReference type="Proteomes" id="UP000004318"/>
    </source>
</evidence>
<organism evidence="2 3">
    <name type="scientific">Pseudooceanicola batsensis (strain ATCC BAA-863 / DSM 15984 / KCTC 12145 / HTCC2597)</name>
    <name type="common">Oceanicola batsensis</name>
    <dbReference type="NCBI Taxonomy" id="252305"/>
    <lineage>
        <taxon>Bacteria</taxon>
        <taxon>Pseudomonadati</taxon>
        <taxon>Pseudomonadota</taxon>
        <taxon>Alphaproteobacteria</taxon>
        <taxon>Rhodobacterales</taxon>
        <taxon>Paracoccaceae</taxon>
        <taxon>Pseudooceanicola</taxon>
    </lineage>
</organism>
<dbReference type="EMBL" id="AAMO01000001">
    <property type="protein sequence ID" value="EAQ04683.1"/>
    <property type="molecule type" value="Genomic_DNA"/>
</dbReference>
<dbReference type="RefSeq" id="WP_009805300.1">
    <property type="nucleotide sequence ID" value="NZ_CH724131.1"/>
</dbReference>
<gene>
    <name evidence="2" type="ORF">OB2597_05355</name>
</gene>
<dbReference type="Gene3D" id="3.40.710.10">
    <property type="entry name" value="DD-peptidase/beta-lactamase superfamily"/>
    <property type="match status" value="1"/>
</dbReference>
<evidence type="ECO:0000259" key="1">
    <source>
        <dbReference type="Pfam" id="PF00144"/>
    </source>
</evidence>
<dbReference type="SUPFAM" id="SSF56601">
    <property type="entry name" value="beta-lactamase/transpeptidase-like"/>
    <property type="match status" value="1"/>
</dbReference>
<dbReference type="PANTHER" id="PTHR43319">
    <property type="entry name" value="BETA-LACTAMASE-RELATED"/>
    <property type="match status" value="1"/>
</dbReference>
<evidence type="ECO:0000313" key="2">
    <source>
        <dbReference type="EMBL" id="EAQ04683.1"/>
    </source>
</evidence>
<name>A3TSQ6_PSEBH</name>
<dbReference type="PANTHER" id="PTHR43319:SF3">
    <property type="entry name" value="BETA-LACTAMASE-RELATED DOMAIN-CONTAINING PROTEIN"/>
    <property type="match status" value="1"/>
</dbReference>
<dbReference type="InterPro" id="IPR001466">
    <property type="entry name" value="Beta-lactam-related"/>
</dbReference>
<comment type="caution">
    <text evidence="2">The sequence shown here is derived from an EMBL/GenBank/DDBJ whole genome shotgun (WGS) entry which is preliminary data.</text>
</comment>
<dbReference type="AlphaFoldDB" id="A3TSQ6"/>
<dbReference type="eggNOG" id="COG1680">
    <property type="taxonomic scope" value="Bacteria"/>
</dbReference>
<dbReference type="STRING" id="252305.OB2597_05355"/>
<dbReference type="Pfam" id="PF00144">
    <property type="entry name" value="Beta-lactamase"/>
    <property type="match status" value="1"/>
</dbReference>
<dbReference type="OrthoDB" id="5705574at2"/>
<dbReference type="InterPro" id="IPR012338">
    <property type="entry name" value="Beta-lactam/transpept-like"/>
</dbReference>
<protein>
    <submittedName>
        <fullName evidence="2">Beta-lactamase</fullName>
    </submittedName>
</protein>
<dbReference type="InterPro" id="IPR052907">
    <property type="entry name" value="Beta-lactamase/esterase"/>
</dbReference>
<dbReference type="Proteomes" id="UP000004318">
    <property type="component" value="Unassembled WGS sequence"/>
</dbReference>
<proteinExistence type="predicted"/>
<keyword evidence="3" id="KW-1185">Reference proteome</keyword>
<sequence length="413" mass="43681">MDMLPVTEALTQPLSAAITGEVHLDYTCIAHAFAANFAERGELGASLCVTVGGRRVVDLWGGVTEPDGPAWQRDTVGVVFSCTKAATALCLHVLAACGEIELDAPVARYWPEFAGQGKDAITLRMLLDHSAGLPALRAPLKPDCLQDWDYMVSHLEAETAFWAPGSQVGYHAVTFGFLVGEVVRRVSGRSLGAFFRDEIARPLGLDFAIGLPEEDEPRVAPVVPYRPSREEQGMPFLRAAMEEGTIPNLFVFNSGDWAVKGVNTRAGRATEIGAANGVTNARGLAGLFAALAAGGEALGLDPVTVESFAQANSATHHDATLQAPTRFGPGFMLAMGRRPTPVGEEGLVIGPRAFGHVGMGGSVGFADPDRGLAFGYTMNRLGGGLLLNERGQSLIDATYGCLGATEDRHGFWS</sequence>
<dbReference type="HOGENOM" id="CLU_035614_3_0_5"/>
<accession>A3TSQ6</accession>
<feature type="domain" description="Beta-lactamase-related" evidence="1">
    <location>
        <begin position="34"/>
        <end position="383"/>
    </location>
</feature>
<reference evidence="2 3" key="1">
    <citation type="journal article" date="2010" name="J. Bacteriol.">
        <title>Genome sequences of Oceanicola granulosus HTCC2516(T) and Oceanicola batsensis HTCC2597(TDelta).</title>
        <authorList>
            <person name="Thrash J.C."/>
            <person name="Cho J.C."/>
            <person name="Vergin K.L."/>
            <person name="Giovannoni S.J."/>
        </authorList>
    </citation>
    <scope>NUCLEOTIDE SEQUENCE [LARGE SCALE GENOMIC DNA]</scope>
    <source>
        <strain evidence="3">ATCC BAA-863 / DSM 15984 / KCTC 12145 / HTCC2597</strain>
    </source>
</reference>